<dbReference type="RefSeq" id="WP_136536370.1">
    <property type="nucleotide sequence ID" value="NZ_STGY01000069.1"/>
</dbReference>
<dbReference type="GO" id="GO:0003677">
    <property type="term" value="F:DNA binding"/>
    <property type="evidence" value="ECO:0007669"/>
    <property type="project" value="UniProtKB-KW"/>
</dbReference>
<reference evidence="5 6" key="2">
    <citation type="submission" date="2019-05" db="EMBL/GenBank/DDBJ databases">
        <title>Glycomyces buryatensis sp. nov.</title>
        <authorList>
            <person name="Nikitina E."/>
        </authorList>
    </citation>
    <scope>NUCLEOTIDE SEQUENCE [LARGE SCALE GENOMIC DNA]</scope>
    <source>
        <strain evidence="5 6">18</strain>
    </source>
</reference>
<name>A0A4S8Q0Y4_9ACTN</name>
<dbReference type="GO" id="GO:0006355">
    <property type="term" value="P:regulation of DNA-templated transcription"/>
    <property type="evidence" value="ECO:0007669"/>
    <property type="project" value="InterPro"/>
</dbReference>
<dbReference type="PANTHER" id="PTHR44688">
    <property type="entry name" value="DNA-BINDING TRANSCRIPTIONAL ACTIVATOR DEVR_DOSR"/>
    <property type="match status" value="1"/>
</dbReference>
<keyword evidence="1" id="KW-0805">Transcription regulation</keyword>
<evidence type="ECO:0000313" key="5">
    <source>
        <dbReference type="EMBL" id="THV37610.1"/>
    </source>
</evidence>
<keyword evidence="6" id="KW-1185">Reference proteome</keyword>
<dbReference type="InterPro" id="IPR000792">
    <property type="entry name" value="Tscrpt_reg_LuxR_C"/>
</dbReference>
<dbReference type="InterPro" id="IPR016032">
    <property type="entry name" value="Sig_transdc_resp-reg_C-effctor"/>
</dbReference>
<dbReference type="Pfam" id="PF00196">
    <property type="entry name" value="GerE"/>
    <property type="match status" value="1"/>
</dbReference>
<dbReference type="PANTHER" id="PTHR44688:SF16">
    <property type="entry name" value="DNA-BINDING TRANSCRIPTIONAL ACTIVATOR DEVR_DOSR"/>
    <property type="match status" value="1"/>
</dbReference>
<feature type="domain" description="HTH luxR-type" evidence="4">
    <location>
        <begin position="36"/>
        <end position="101"/>
    </location>
</feature>
<dbReference type="CDD" id="cd06170">
    <property type="entry name" value="LuxR_C_like"/>
    <property type="match status" value="1"/>
</dbReference>
<dbReference type="InterPro" id="IPR036388">
    <property type="entry name" value="WH-like_DNA-bd_sf"/>
</dbReference>
<protein>
    <submittedName>
        <fullName evidence="5">Helix-turn-helix transcriptional regulator</fullName>
    </submittedName>
</protein>
<dbReference type="Gene3D" id="1.10.10.10">
    <property type="entry name" value="Winged helix-like DNA-binding domain superfamily/Winged helix DNA-binding domain"/>
    <property type="match status" value="1"/>
</dbReference>
<evidence type="ECO:0000256" key="1">
    <source>
        <dbReference type="ARBA" id="ARBA00023015"/>
    </source>
</evidence>
<dbReference type="AlphaFoldDB" id="A0A4S8Q0Y4"/>
<dbReference type="Proteomes" id="UP000308760">
    <property type="component" value="Unassembled WGS sequence"/>
</dbReference>
<dbReference type="SUPFAM" id="SSF46894">
    <property type="entry name" value="C-terminal effector domain of the bipartite response regulators"/>
    <property type="match status" value="1"/>
</dbReference>
<dbReference type="EMBL" id="STGY01000069">
    <property type="protein sequence ID" value="THV37610.1"/>
    <property type="molecule type" value="Genomic_DNA"/>
</dbReference>
<sequence>MTKHSGPVKGYPKGATPISLRTDLVRDDIAVQVSRAMGRLTSITRRQEEVLLLIAAGATNSQIHRRLGIAETTVENHIKELKYRLWVESRAFLAIVGYLHLMNSSVLGEEEAVLAGADTEES</sequence>
<evidence type="ECO:0000313" key="6">
    <source>
        <dbReference type="Proteomes" id="UP000308760"/>
    </source>
</evidence>
<evidence type="ECO:0000256" key="3">
    <source>
        <dbReference type="ARBA" id="ARBA00023163"/>
    </source>
</evidence>
<comment type="caution">
    <text evidence="5">The sequence shown here is derived from an EMBL/GenBank/DDBJ whole genome shotgun (WGS) entry which is preliminary data.</text>
</comment>
<keyword evidence="2" id="KW-0238">DNA-binding</keyword>
<reference evidence="6" key="1">
    <citation type="submission" date="2019-04" db="EMBL/GenBank/DDBJ databases">
        <title>Nocardioides xinjiangensis sp. nov.</title>
        <authorList>
            <person name="Liu S."/>
        </authorList>
    </citation>
    <scope>NUCLEOTIDE SEQUENCE [LARGE SCALE GENOMIC DNA]</scope>
    <source>
        <strain evidence="6">18</strain>
    </source>
</reference>
<keyword evidence="3" id="KW-0804">Transcription</keyword>
<accession>A0A4S8Q0Y4</accession>
<proteinExistence type="predicted"/>
<gene>
    <name evidence="5" type="ORF">FAB82_20235</name>
</gene>
<evidence type="ECO:0000259" key="4">
    <source>
        <dbReference type="PROSITE" id="PS50043"/>
    </source>
</evidence>
<dbReference type="PRINTS" id="PR00038">
    <property type="entry name" value="HTHLUXR"/>
</dbReference>
<organism evidence="5 6">
    <name type="scientific">Glycomyces buryatensis</name>
    <dbReference type="NCBI Taxonomy" id="2570927"/>
    <lineage>
        <taxon>Bacteria</taxon>
        <taxon>Bacillati</taxon>
        <taxon>Actinomycetota</taxon>
        <taxon>Actinomycetes</taxon>
        <taxon>Glycomycetales</taxon>
        <taxon>Glycomycetaceae</taxon>
        <taxon>Glycomyces</taxon>
    </lineage>
</organism>
<dbReference type="OrthoDB" id="3518313at2"/>
<dbReference type="PROSITE" id="PS50043">
    <property type="entry name" value="HTH_LUXR_2"/>
    <property type="match status" value="1"/>
</dbReference>
<evidence type="ECO:0000256" key="2">
    <source>
        <dbReference type="ARBA" id="ARBA00023125"/>
    </source>
</evidence>
<dbReference type="SMART" id="SM00421">
    <property type="entry name" value="HTH_LUXR"/>
    <property type="match status" value="1"/>
</dbReference>